<feature type="chain" id="PRO_5045978052" evidence="4">
    <location>
        <begin position="26"/>
        <end position="375"/>
    </location>
</feature>
<dbReference type="PROSITE" id="PS51257">
    <property type="entry name" value="PROKAR_LIPOPROTEIN"/>
    <property type="match status" value="1"/>
</dbReference>
<evidence type="ECO:0000313" key="7">
    <source>
        <dbReference type="Proteomes" id="UP001486565"/>
    </source>
</evidence>
<dbReference type="PANTHER" id="PTHR34216">
    <property type="match status" value="1"/>
</dbReference>
<reference evidence="6 7" key="1">
    <citation type="submission" date="2023-03" db="EMBL/GenBank/DDBJ databases">
        <title>Novel Species.</title>
        <authorList>
            <person name="Ma S."/>
        </authorList>
    </citation>
    <scope>NUCLEOTIDE SEQUENCE [LARGE SCALE GENOMIC DNA]</scope>
    <source>
        <strain evidence="6 7">LIND6LT2</strain>
    </source>
</reference>
<evidence type="ECO:0000256" key="4">
    <source>
        <dbReference type="SAM" id="SignalP"/>
    </source>
</evidence>
<gene>
    <name evidence="6" type="ORF">QBE51_12050</name>
</gene>
<dbReference type="PANTHER" id="PTHR34216:SF3">
    <property type="entry name" value="POLY-BETA-1,6-N-ACETYL-D-GLUCOSAMINE N-DEACETYLASE"/>
    <property type="match status" value="1"/>
</dbReference>
<keyword evidence="2 4" id="KW-0732">Signal</keyword>
<dbReference type="Gene3D" id="3.20.20.370">
    <property type="entry name" value="Glycoside hydrolase/deacetylase"/>
    <property type="match status" value="1"/>
</dbReference>
<feature type="signal peptide" evidence="4">
    <location>
        <begin position="1"/>
        <end position="25"/>
    </location>
</feature>
<evidence type="ECO:0000256" key="1">
    <source>
        <dbReference type="ARBA" id="ARBA00004613"/>
    </source>
</evidence>
<feature type="region of interest" description="Disordered" evidence="3">
    <location>
        <begin position="43"/>
        <end position="65"/>
    </location>
</feature>
<name>A0ABZ2Y4G1_9FIRM</name>
<dbReference type="Pfam" id="PF01522">
    <property type="entry name" value="Polysacc_deac_1"/>
    <property type="match status" value="1"/>
</dbReference>
<evidence type="ECO:0000256" key="3">
    <source>
        <dbReference type="SAM" id="MobiDB-lite"/>
    </source>
</evidence>
<sequence>MNKSFKHSLAFLLALSILFGLTACAKNDKVIQEEQKINERVEIPDTTETEAPKEENKEDNEAKEESVEIDYQKVRPNELGHIMIIMYHGIVESNPPSPYQRTVEGLKEDLKYLYENGYRPISMRDYIDNNISVEAGCTPVILTFDDGISSSFSLIEENGELKPTPDSAVDIMNRFYEEHPDFGRHAVFYINGDNDPFAGAGTFKERVEYLINNGYEVSNHTYSHAHLSKLGAEEIQEQIGKVDQMIKEALPGYILDSFSYPFGERPKEELRHLIEKGSYNSKEYSYKIGLREGPSGPFVPINHIKFDPLNVPRVRGSRGEEGDLGWYLEYYEKHPEYRYISDGNPNRIAIPKSEEENVNKDSLGDKELYVYTIED</sequence>
<feature type="compositionally biased region" description="Basic and acidic residues" evidence="3">
    <location>
        <begin position="50"/>
        <end position="65"/>
    </location>
</feature>
<dbReference type="InterPro" id="IPR011330">
    <property type="entry name" value="Glyco_hydro/deAcase_b/a-brl"/>
</dbReference>
<comment type="subcellular location">
    <subcellularLocation>
        <location evidence="1">Secreted</location>
    </subcellularLocation>
</comment>
<accession>A0ABZ2Y4G1</accession>
<dbReference type="EMBL" id="CP121687">
    <property type="protein sequence ID" value="WZL69504.1"/>
    <property type="molecule type" value="Genomic_DNA"/>
</dbReference>
<dbReference type="RefSeq" id="WP_341876499.1">
    <property type="nucleotide sequence ID" value="NZ_CP121687.1"/>
</dbReference>
<evidence type="ECO:0000256" key="2">
    <source>
        <dbReference type="ARBA" id="ARBA00022729"/>
    </source>
</evidence>
<proteinExistence type="predicted"/>
<evidence type="ECO:0000259" key="5">
    <source>
        <dbReference type="Pfam" id="PF01522"/>
    </source>
</evidence>
<dbReference type="SUPFAM" id="SSF88713">
    <property type="entry name" value="Glycoside hydrolase/deacetylase"/>
    <property type="match status" value="1"/>
</dbReference>
<protein>
    <submittedName>
        <fullName evidence="6">Polysaccharide deacetylase family protein</fullName>
    </submittedName>
</protein>
<dbReference type="InterPro" id="IPR002509">
    <property type="entry name" value="NODB_dom"/>
</dbReference>
<evidence type="ECO:0000313" key="6">
    <source>
        <dbReference type="EMBL" id="WZL69504.1"/>
    </source>
</evidence>
<organism evidence="6 7">
    <name type="scientific">Defluviitalea saccharophila</name>
    <dbReference type="NCBI Taxonomy" id="879970"/>
    <lineage>
        <taxon>Bacteria</taxon>
        <taxon>Bacillati</taxon>
        <taxon>Bacillota</taxon>
        <taxon>Clostridia</taxon>
        <taxon>Lachnospirales</taxon>
        <taxon>Defluviitaleaceae</taxon>
        <taxon>Defluviitalea</taxon>
    </lineage>
</organism>
<feature type="domain" description="NodB homology" evidence="5">
    <location>
        <begin position="136"/>
        <end position="269"/>
    </location>
</feature>
<keyword evidence="7" id="KW-1185">Reference proteome</keyword>
<dbReference type="InterPro" id="IPR051398">
    <property type="entry name" value="Polysacch_Deacetylase"/>
</dbReference>
<dbReference type="Proteomes" id="UP001486565">
    <property type="component" value="Chromosome"/>
</dbReference>